<dbReference type="HAMAP" id="MF_00267">
    <property type="entry name" value="MinC"/>
    <property type="match status" value="1"/>
</dbReference>
<keyword evidence="3 6" id="KW-0717">Septation</keyword>
<dbReference type="Gene3D" id="3.30.70.260">
    <property type="match status" value="1"/>
</dbReference>
<name>A0AB33V807_RALSU</name>
<keyword evidence="4 6" id="KW-0131">Cell cycle</keyword>
<evidence type="ECO:0000259" key="8">
    <source>
        <dbReference type="Pfam" id="PF03775"/>
    </source>
</evidence>
<gene>
    <name evidence="6" type="primary">minC</name>
    <name evidence="10" type="ORF">RRSL_00857</name>
</gene>
<keyword evidence="2 6" id="KW-0132">Cell division</keyword>
<evidence type="ECO:0000256" key="7">
    <source>
        <dbReference type="SAM" id="MobiDB-lite"/>
    </source>
</evidence>
<dbReference type="PANTHER" id="PTHR34108">
    <property type="entry name" value="SEPTUM SITE-DETERMINING PROTEIN MINC"/>
    <property type="match status" value="1"/>
</dbReference>
<evidence type="ECO:0000256" key="6">
    <source>
        <dbReference type="HAMAP-Rule" id="MF_00267"/>
    </source>
</evidence>
<comment type="function">
    <text evidence="5 6">Cell division inhibitor that blocks the formation of polar Z ring septums. Rapidly oscillates between the poles of the cell to destabilize FtsZ filaments that have formed before they mature into polar Z rings. Prevents FtsZ polymerization.</text>
</comment>
<dbReference type="Proteomes" id="UP000005933">
    <property type="component" value="Unassembled WGS sequence"/>
</dbReference>
<proteinExistence type="inferred from homology"/>
<reference evidence="10 11" key="1">
    <citation type="journal article" date="2006" name="Mol. Plant Microbe Interact.">
        <title>Identification of open reading frames unique to a select agent: Ralstonia solanacearum race 3 biovar 2.</title>
        <authorList>
            <person name="Gabriel D.W."/>
            <person name="Allen C."/>
            <person name="Schell M."/>
            <person name="Denny T.P."/>
            <person name="Greenberg J.T."/>
            <person name="Duan Y.P."/>
            <person name="Flores-Cruz Z."/>
            <person name="Huang Q."/>
            <person name="Clifford J.M."/>
            <person name="Presting G."/>
            <person name="Gonzalez E.T."/>
            <person name="Reddy J."/>
            <person name="Elphinstone J."/>
            <person name="Swanson J."/>
            <person name="Yao J."/>
            <person name="Mulholland V."/>
            <person name="Liu L."/>
            <person name="Farmerie W."/>
            <person name="Patnaikuni M."/>
            <person name="Balogh B."/>
            <person name="Norman D."/>
            <person name="Alvarez A."/>
            <person name="Castillo J.A."/>
            <person name="Jones J."/>
            <person name="Saddler G."/>
            <person name="Walunas T."/>
            <person name="Zhukov A."/>
            <person name="Mikhailova N."/>
        </authorList>
    </citation>
    <scope>NUCLEOTIDE SEQUENCE [LARGE SCALE GENOMIC DNA]</scope>
    <source>
        <strain evidence="10 11">UW551</strain>
    </source>
</reference>
<dbReference type="NCBIfam" id="TIGR01222">
    <property type="entry name" value="minC"/>
    <property type="match status" value="1"/>
</dbReference>
<dbReference type="InterPro" id="IPR036145">
    <property type="entry name" value="MinC_C_sf"/>
</dbReference>
<dbReference type="InterPro" id="IPR013033">
    <property type="entry name" value="MinC"/>
</dbReference>
<dbReference type="AlphaFoldDB" id="A0AB33V807"/>
<comment type="caution">
    <text evidence="10">The sequence shown here is derived from an EMBL/GenBank/DDBJ whole genome shotgun (WGS) entry which is preliminary data.</text>
</comment>
<dbReference type="GO" id="GO:0000917">
    <property type="term" value="P:division septum assembly"/>
    <property type="evidence" value="ECO:0007669"/>
    <property type="project" value="UniProtKB-KW"/>
</dbReference>
<dbReference type="Pfam" id="PF05209">
    <property type="entry name" value="MinC_N"/>
    <property type="match status" value="1"/>
</dbReference>
<evidence type="ECO:0000256" key="5">
    <source>
        <dbReference type="ARBA" id="ARBA00025606"/>
    </source>
</evidence>
<dbReference type="InterPro" id="IPR007874">
    <property type="entry name" value="MinC_N"/>
</dbReference>
<evidence type="ECO:0000256" key="4">
    <source>
        <dbReference type="ARBA" id="ARBA00023306"/>
    </source>
</evidence>
<dbReference type="Pfam" id="PF03775">
    <property type="entry name" value="MinC_C"/>
    <property type="match status" value="1"/>
</dbReference>
<comment type="subunit">
    <text evidence="6">Interacts with MinD and FtsZ.</text>
</comment>
<evidence type="ECO:0000256" key="2">
    <source>
        <dbReference type="ARBA" id="ARBA00022618"/>
    </source>
</evidence>
<dbReference type="GO" id="GO:0000902">
    <property type="term" value="P:cell morphogenesis"/>
    <property type="evidence" value="ECO:0007669"/>
    <property type="project" value="InterPro"/>
</dbReference>
<evidence type="ECO:0000256" key="3">
    <source>
        <dbReference type="ARBA" id="ARBA00023210"/>
    </source>
</evidence>
<dbReference type="Gene3D" id="2.160.20.70">
    <property type="match status" value="1"/>
</dbReference>
<dbReference type="SUPFAM" id="SSF63848">
    <property type="entry name" value="Cell-division inhibitor MinC, C-terminal domain"/>
    <property type="match status" value="1"/>
</dbReference>
<dbReference type="PANTHER" id="PTHR34108:SF1">
    <property type="entry name" value="SEPTUM SITE-DETERMINING PROTEIN MINC"/>
    <property type="match status" value="1"/>
</dbReference>
<dbReference type="InterPro" id="IPR016098">
    <property type="entry name" value="CAP/MinC_C"/>
</dbReference>
<dbReference type="GO" id="GO:1901891">
    <property type="term" value="P:regulation of cell septum assembly"/>
    <property type="evidence" value="ECO:0007669"/>
    <property type="project" value="InterPro"/>
</dbReference>
<feature type="region of interest" description="Disordered" evidence="7">
    <location>
        <begin position="127"/>
        <end position="156"/>
    </location>
</feature>
<evidence type="ECO:0000313" key="10">
    <source>
        <dbReference type="EMBL" id="EAP71056.1"/>
    </source>
</evidence>
<evidence type="ECO:0000256" key="1">
    <source>
        <dbReference type="ARBA" id="ARBA00006291"/>
    </source>
</evidence>
<dbReference type="GO" id="GO:0051302">
    <property type="term" value="P:regulation of cell division"/>
    <property type="evidence" value="ECO:0007669"/>
    <property type="project" value="InterPro"/>
</dbReference>
<feature type="domain" description="Septum formation inhibitor MinC C-terminal" evidence="8">
    <location>
        <begin position="169"/>
        <end position="269"/>
    </location>
</feature>
<evidence type="ECO:0000313" key="11">
    <source>
        <dbReference type="Proteomes" id="UP000005933"/>
    </source>
</evidence>
<dbReference type="EMBL" id="AAKL01000068">
    <property type="protein sequence ID" value="EAP71056.1"/>
    <property type="molecule type" value="Genomic_DNA"/>
</dbReference>
<comment type="similarity">
    <text evidence="1 6">Belongs to the MinC family.</text>
</comment>
<dbReference type="InterPro" id="IPR005526">
    <property type="entry name" value="Septum_form_inhib_MinC_C"/>
</dbReference>
<evidence type="ECO:0000259" key="9">
    <source>
        <dbReference type="Pfam" id="PF05209"/>
    </source>
</evidence>
<feature type="domain" description="Septum formation inhibitor MinC N-terminal" evidence="9">
    <location>
        <begin position="36"/>
        <end position="101"/>
    </location>
</feature>
<organism evidence="10 11">
    <name type="scientific">Ralstonia solanacearum (strain UW551)</name>
    <dbReference type="NCBI Taxonomy" id="342110"/>
    <lineage>
        <taxon>Bacteria</taxon>
        <taxon>Pseudomonadati</taxon>
        <taxon>Pseudomonadota</taxon>
        <taxon>Betaproteobacteria</taxon>
        <taxon>Burkholderiales</taxon>
        <taxon>Burkholderiaceae</taxon>
        <taxon>Ralstonia</taxon>
        <taxon>Ralstonia solanacearum species complex</taxon>
    </lineage>
</organism>
<protein>
    <recommendedName>
        <fullName evidence="6">Probable septum site-determining protein MinC</fullName>
    </recommendedName>
</protein>
<sequence>MGEARGQKIRYVPLTTLEWAIFPRSRSMSQKKAPLFEIRSGTVDALLLSPCTADMDALAAELTRRFADTPEFFSNDVIAIDVRRLAADERLPIDRLVETLTGLRAHAIGVVASPEQAEWAQAHGLPLLDSHGRRPRGERSEDAAEAAPAVPPAPPAEAVAMPMQPGTMIIDKPLRSGQRVYARGDLVVLDLVSDGAEVIAEGNIYVYASLRGRALAGVKGNLGARIFCTCLEPQLISIAGIYRTGETPWPDAFASKPAQIRLSENTLVLEPLRMK</sequence>
<feature type="compositionally biased region" description="Basic and acidic residues" evidence="7">
    <location>
        <begin position="130"/>
        <end position="142"/>
    </location>
</feature>
<accession>A0AB33V807</accession>